<evidence type="ECO:0000313" key="2">
    <source>
        <dbReference type="Proteomes" id="UP000183915"/>
    </source>
</evidence>
<keyword evidence="2" id="KW-1185">Reference proteome</keyword>
<dbReference type="PANTHER" id="PTHR38013:SF1">
    <property type="entry name" value="GLYCOPROTEIN_POLYSACCHARIDE METABOLISM"/>
    <property type="match status" value="1"/>
</dbReference>
<dbReference type="Proteomes" id="UP000183915">
    <property type="component" value="Unassembled WGS sequence"/>
</dbReference>
<dbReference type="EMBL" id="FNTT01000002">
    <property type="protein sequence ID" value="SEE24425.1"/>
    <property type="molecule type" value="Genomic_DNA"/>
</dbReference>
<reference evidence="1 2" key="1">
    <citation type="submission" date="2016-10" db="EMBL/GenBank/DDBJ databases">
        <authorList>
            <person name="Varghese N."/>
            <person name="Submissions S."/>
        </authorList>
    </citation>
    <scope>NUCLEOTIDE SEQUENCE [LARGE SCALE GENOMIC DNA]</scope>
    <source>
        <strain evidence="1 2">BS3780</strain>
    </source>
</reference>
<dbReference type="InterPro" id="IPR053196">
    <property type="entry name" value="Lipoprotein_YbaY-like"/>
</dbReference>
<proteinExistence type="predicted"/>
<gene>
    <name evidence="1" type="ORF">SAMN04490188_3112</name>
</gene>
<keyword evidence="1" id="KW-0449">Lipoprotein</keyword>
<evidence type="ECO:0000313" key="1">
    <source>
        <dbReference type="EMBL" id="SEE24425.1"/>
    </source>
</evidence>
<dbReference type="RefSeq" id="WP_053185878.1">
    <property type="nucleotide sequence ID" value="NZ_FNTT01000002.1"/>
</dbReference>
<accession>A0ABY0Z3I0</accession>
<comment type="caution">
    <text evidence="1">The sequence shown here is derived from an EMBL/GenBank/DDBJ whole genome shotgun (WGS) entry which is preliminary data.</text>
</comment>
<name>A0ABY0Z3I0_9PSED</name>
<protein>
    <submittedName>
        <fullName evidence="1">Lipoprotein</fullName>
    </submittedName>
</protein>
<dbReference type="InterPro" id="IPR039366">
    <property type="entry name" value="Pilotin"/>
</dbReference>
<sequence length="110" mass="12159">MNHYYLSCIAHYLEKIGLAPNSTLYASLEDISVADAPAETVATCVINNAETAGLAFELRVPKSAVIENHTYVVRARIETEGELRFTTKMDHTVDPRGNYLKAIEILMSSV</sequence>
<dbReference type="PANTHER" id="PTHR38013">
    <property type="entry name" value="GLYCOPROTEIN/POLYSACCHARIDE METABOLISM"/>
    <property type="match status" value="1"/>
</dbReference>
<organism evidence="1 2">
    <name type="scientific">Pseudomonas kilonensis</name>
    <dbReference type="NCBI Taxonomy" id="132476"/>
    <lineage>
        <taxon>Bacteria</taxon>
        <taxon>Pseudomonadati</taxon>
        <taxon>Pseudomonadota</taxon>
        <taxon>Gammaproteobacteria</taxon>
        <taxon>Pseudomonadales</taxon>
        <taxon>Pseudomonadaceae</taxon>
        <taxon>Pseudomonas</taxon>
    </lineage>
</organism>
<dbReference type="Pfam" id="PF09619">
    <property type="entry name" value="YscW"/>
    <property type="match status" value="1"/>
</dbReference>